<dbReference type="Gene3D" id="1.25.40.390">
    <property type="match status" value="1"/>
</dbReference>
<dbReference type="RefSeq" id="WP_136823245.1">
    <property type="nucleotide sequence ID" value="NZ_BMJX01000016.1"/>
</dbReference>
<dbReference type="Proteomes" id="UP000309872">
    <property type="component" value="Unassembled WGS sequence"/>
</dbReference>
<feature type="domain" description="SusD-like N-terminal" evidence="1">
    <location>
        <begin position="24"/>
        <end position="206"/>
    </location>
</feature>
<gene>
    <name evidence="2" type="ORF">FAZ19_23605</name>
</gene>
<dbReference type="Pfam" id="PF14322">
    <property type="entry name" value="SusD-like_3"/>
    <property type="match status" value="1"/>
</dbReference>
<sequence length="206" mass="23551">MIKKYLKILTVCVATLTIQSCGLDFLDTKPVKNQQVPATLDDFLAILDHTSLNSFPSYLSMIGAEEFWVTDAGWNNFPLGVQHYQKNAYIWAKNVYEGASAQDWDIGHGRILACNIVLDGLEKYAEEKDKPLYRQIKGTALFHRARFLYNLAQIFAPPFIPNNESKYGLPFYLTSAIVEPTYRRSVRQTYEQILSDLLEADNFLPE</sequence>
<evidence type="ECO:0000313" key="3">
    <source>
        <dbReference type="Proteomes" id="UP000309872"/>
    </source>
</evidence>
<evidence type="ECO:0000259" key="1">
    <source>
        <dbReference type="Pfam" id="PF14322"/>
    </source>
</evidence>
<dbReference type="SUPFAM" id="SSF48452">
    <property type="entry name" value="TPR-like"/>
    <property type="match status" value="1"/>
</dbReference>
<dbReference type="InterPro" id="IPR033985">
    <property type="entry name" value="SusD-like_N"/>
</dbReference>
<proteinExistence type="predicted"/>
<dbReference type="PROSITE" id="PS51257">
    <property type="entry name" value="PROKAR_LIPOPROTEIN"/>
    <property type="match status" value="1"/>
</dbReference>
<accession>A0A4U0GMZ7</accession>
<evidence type="ECO:0000313" key="2">
    <source>
        <dbReference type="EMBL" id="TJY59694.1"/>
    </source>
</evidence>
<name>A0A4U0GMZ7_9SPHI</name>
<keyword evidence="3" id="KW-1185">Reference proteome</keyword>
<reference evidence="2 3" key="1">
    <citation type="submission" date="2019-04" db="EMBL/GenBank/DDBJ databases">
        <title>Sphingobacterium olei sp. nov., isolated from oil-contaminated soil.</title>
        <authorList>
            <person name="Liu B."/>
        </authorList>
    </citation>
    <scope>NUCLEOTIDE SEQUENCE [LARGE SCALE GENOMIC DNA]</scope>
    <source>
        <strain evidence="2 3">Y3L14</strain>
    </source>
</reference>
<dbReference type="InterPro" id="IPR011990">
    <property type="entry name" value="TPR-like_helical_dom_sf"/>
</dbReference>
<organism evidence="2 3">
    <name type="scientific">Sphingobacterium alkalisoli</name>
    <dbReference type="NCBI Taxonomy" id="1874115"/>
    <lineage>
        <taxon>Bacteria</taxon>
        <taxon>Pseudomonadati</taxon>
        <taxon>Bacteroidota</taxon>
        <taxon>Sphingobacteriia</taxon>
        <taxon>Sphingobacteriales</taxon>
        <taxon>Sphingobacteriaceae</taxon>
        <taxon>Sphingobacterium</taxon>
    </lineage>
</organism>
<protein>
    <submittedName>
        <fullName evidence="2">RagB/SusD family nutrient uptake outer membrane protein</fullName>
    </submittedName>
</protein>
<comment type="caution">
    <text evidence="2">The sequence shown here is derived from an EMBL/GenBank/DDBJ whole genome shotgun (WGS) entry which is preliminary data.</text>
</comment>
<dbReference type="EMBL" id="SUKA01000015">
    <property type="protein sequence ID" value="TJY59694.1"/>
    <property type="molecule type" value="Genomic_DNA"/>
</dbReference>
<dbReference type="AlphaFoldDB" id="A0A4U0GMZ7"/>
<dbReference type="OrthoDB" id="653598at2"/>